<accession>A0A6J6S568</accession>
<protein>
    <submittedName>
        <fullName evidence="1">Unannotated protein</fullName>
    </submittedName>
</protein>
<reference evidence="1" key="1">
    <citation type="submission" date="2020-05" db="EMBL/GenBank/DDBJ databases">
        <authorList>
            <person name="Chiriac C."/>
            <person name="Salcher M."/>
            <person name="Ghai R."/>
            <person name="Kavagutti S V."/>
        </authorList>
    </citation>
    <scope>NUCLEOTIDE SEQUENCE</scope>
</reference>
<evidence type="ECO:0000313" key="1">
    <source>
        <dbReference type="EMBL" id="CAB4729727.1"/>
    </source>
</evidence>
<dbReference type="EMBL" id="CAEZYK010000078">
    <property type="protein sequence ID" value="CAB4729727.1"/>
    <property type="molecule type" value="Genomic_DNA"/>
</dbReference>
<name>A0A6J6S568_9ZZZZ</name>
<sequence length="45" mass="5004">MEPEPEGQDIAALLNEAEDIVNSAAPEIIAEVDGKKKSKKKRKRR</sequence>
<proteinExistence type="predicted"/>
<dbReference type="AlphaFoldDB" id="A0A6J6S568"/>
<gene>
    <name evidence="1" type="ORF">UFOPK2683_01200</name>
</gene>
<organism evidence="1">
    <name type="scientific">freshwater metagenome</name>
    <dbReference type="NCBI Taxonomy" id="449393"/>
    <lineage>
        <taxon>unclassified sequences</taxon>
        <taxon>metagenomes</taxon>
        <taxon>ecological metagenomes</taxon>
    </lineage>
</organism>